<dbReference type="Proteomes" id="UP000070093">
    <property type="component" value="Unassembled WGS sequence"/>
</dbReference>
<comment type="caution">
    <text evidence="1">The sequence shown here is derived from an EMBL/GenBank/DDBJ whole genome shotgun (WGS) entry which is preliminary data.</text>
</comment>
<reference evidence="1 2" key="1">
    <citation type="submission" date="2016-02" db="EMBL/GenBank/DDBJ databases">
        <authorList>
            <person name="Wen L."/>
            <person name="He K."/>
            <person name="Yang H."/>
        </authorList>
    </citation>
    <scope>NUCLEOTIDE SEQUENCE [LARGE SCALE GENOMIC DNA]</scope>
    <source>
        <strain evidence="1 2">GED7880</strain>
    </source>
</reference>
<dbReference type="EMBL" id="LTAG01000083">
    <property type="protein sequence ID" value="KXO16078.1"/>
    <property type="molecule type" value="Genomic_DNA"/>
</dbReference>
<dbReference type="STRING" id="28125.HMPREF3202_01431"/>
<accession>A0A137SUF2</accession>
<gene>
    <name evidence="1" type="ORF">HMPREF3202_01431</name>
</gene>
<name>A0A137SUF2_9BACT</name>
<sequence>MWYQTQLAFIRLVSAFCCDLLENFYLCGIKYNKIAFQAHGEVVVICLKISIFVVSNTTGGFDNTVAIRL</sequence>
<evidence type="ECO:0000313" key="2">
    <source>
        <dbReference type="Proteomes" id="UP000070093"/>
    </source>
</evidence>
<evidence type="ECO:0000313" key="1">
    <source>
        <dbReference type="EMBL" id="KXO16078.1"/>
    </source>
</evidence>
<dbReference type="AlphaFoldDB" id="A0A137SUF2"/>
<organism evidence="1 2">
    <name type="scientific">Prevotella bivia</name>
    <dbReference type="NCBI Taxonomy" id="28125"/>
    <lineage>
        <taxon>Bacteria</taxon>
        <taxon>Pseudomonadati</taxon>
        <taxon>Bacteroidota</taxon>
        <taxon>Bacteroidia</taxon>
        <taxon>Bacteroidales</taxon>
        <taxon>Prevotellaceae</taxon>
        <taxon>Prevotella</taxon>
    </lineage>
</organism>
<protein>
    <submittedName>
        <fullName evidence="1">Uncharacterized protein</fullName>
    </submittedName>
</protein>
<proteinExistence type="predicted"/>
<dbReference type="PATRIC" id="fig|28125.4.peg.1415"/>